<dbReference type="InterPro" id="IPR018062">
    <property type="entry name" value="HTH_AraC-typ_CS"/>
</dbReference>
<dbReference type="SMART" id="SM00342">
    <property type="entry name" value="HTH_ARAC"/>
    <property type="match status" value="1"/>
</dbReference>
<organism evidence="5 6">
    <name type="scientific">Janthinobacterium lividum</name>
    <dbReference type="NCBI Taxonomy" id="29581"/>
    <lineage>
        <taxon>Bacteria</taxon>
        <taxon>Pseudomonadati</taxon>
        <taxon>Pseudomonadota</taxon>
        <taxon>Betaproteobacteria</taxon>
        <taxon>Burkholderiales</taxon>
        <taxon>Oxalobacteraceae</taxon>
        <taxon>Janthinobacterium</taxon>
    </lineage>
</organism>
<name>A0A031GZQ8_9BURK</name>
<evidence type="ECO:0000313" key="5">
    <source>
        <dbReference type="EMBL" id="TNC76190.1"/>
    </source>
</evidence>
<evidence type="ECO:0000313" key="6">
    <source>
        <dbReference type="Proteomes" id="UP000305681"/>
    </source>
</evidence>
<keyword evidence="3" id="KW-0804">Transcription</keyword>
<evidence type="ECO:0000259" key="4">
    <source>
        <dbReference type="PROSITE" id="PS01124"/>
    </source>
</evidence>
<dbReference type="Gene3D" id="2.60.120.10">
    <property type="entry name" value="Jelly Rolls"/>
    <property type="match status" value="1"/>
</dbReference>
<dbReference type="SUPFAM" id="SSF51182">
    <property type="entry name" value="RmlC-like cupins"/>
    <property type="match status" value="1"/>
</dbReference>
<gene>
    <name evidence="5" type="ORF">FHI69_14680</name>
</gene>
<comment type="caution">
    <text evidence="5">The sequence shown here is derived from an EMBL/GenBank/DDBJ whole genome shotgun (WGS) entry which is preliminary data.</text>
</comment>
<dbReference type="GO" id="GO:0003700">
    <property type="term" value="F:DNA-binding transcription factor activity"/>
    <property type="evidence" value="ECO:0007669"/>
    <property type="project" value="InterPro"/>
</dbReference>
<evidence type="ECO:0000256" key="1">
    <source>
        <dbReference type="ARBA" id="ARBA00023015"/>
    </source>
</evidence>
<dbReference type="Proteomes" id="UP000305681">
    <property type="component" value="Unassembled WGS sequence"/>
</dbReference>
<protein>
    <submittedName>
        <fullName evidence="5">AraC family transcriptional regulator</fullName>
    </submittedName>
</protein>
<dbReference type="InterPro" id="IPR003313">
    <property type="entry name" value="AraC-bd"/>
</dbReference>
<accession>A0A031GZQ8</accession>
<sequence length="296" mass="33681">MTPDLELIHKPIHESFRAWAHGFPHTVAKWHFHPEYELHFIITSNGKFFIGDHIGSYGAGNLILTGPNLPHNWVSELPEGVVLPERDLVLQFSGDFIERCALLFPEMAPLKALLGEAARGLQFPDALGLRLVPLMKELTTAQGLRRVELFTRLFGELCECRERRPLASVTYLAQAGRYMSSTINLVLAYIKQNITLDFCEQDVADVAEMNTLKFTRFFRKHTGTSFIQYVNQERIALACELLMNTDMKVTDICYRTGFNNLSNFNRQFLAHKQMSPSKFRSCLLMNMPDPSGDGHS</sequence>
<dbReference type="eggNOG" id="COG4977">
    <property type="taxonomic scope" value="Bacteria"/>
</dbReference>
<dbReference type="CDD" id="cd06976">
    <property type="entry name" value="cupin_MtlR-like_N"/>
    <property type="match status" value="1"/>
</dbReference>
<dbReference type="InterPro" id="IPR009057">
    <property type="entry name" value="Homeodomain-like_sf"/>
</dbReference>
<dbReference type="AlphaFoldDB" id="A0A031GZQ8"/>
<evidence type="ECO:0000256" key="3">
    <source>
        <dbReference type="ARBA" id="ARBA00023163"/>
    </source>
</evidence>
<dbReference type="EMBL" id="VDGE01000005">
    <property type="protein sequence ID" value="TNC76190.1"/>
    <property type="molecule type" value="Genomic_DNA"/>
</dbReference>
<dbReference type="OrthoDB" id="9816011at2"/>
<feature type="domain" description="HTH araC/xylS-type" evidence="4">
    <location>
        <begin position="184"/>
        <end position="282"/>
    </location>
</feature>
<dbReference type="InterPro" id="IPR014710">
    <property type="entry name" value="RmlC-like_jellyroll"/>
</dbReference>
<evidence type="ECO:0000256" key="2">
    <source>
        <dbReference type="ARBA" id="ARBA00023125"/>
    </source>
</evidence>
<dbReference type="Pfam" id="PF12833">
    <property type="entry name" value="HTH_18"/>
    <property type="match status" value="1"/>
</dbReference>
<dbReference type="InterPro" id="IPR018060">
    <property type="entry name" value="HTH_AraC"/>
</dbReference>
<dbReference type="PROSITE" id="PS01124">
    <property type="entry name" value="HTH_ARAC_FAMILY_2"/>
    <property type="match status" value="1"/>
</dbReference>
<keyword evidence="1" id="KW-0805">Transcription regulation</keyword>
<dbReference type="PANTHER" id="PTHR43280:SF27">
    <property type="entry name" value="TRANSCRIPTIONAL REGULATOR MTLR"/>
    <property type="match status" value="1"/>
</dbReference>
<dbReference type="PROSITE" id="PS00041">
    <property type="entry name" value="HTH_ARAC_FAMILY_1"/>
    <property type="match status" value="1"/>
</dbReference>
<dbReference type="InterPro" id="IPR011051">
    <property type="entry name" value="RmlC_Cupin_sf"/>
</dbReference>
<dbReference type="GO" id="GO:0043565">
    <property type="term" value="F:sequence-specific DNA binding"/>
    <property type="evidence" value="ECO:0007669"/>
    <property type="project" value="InterPro"/>
</dbReference>
<dbReference type="SUPFAM" id="SSF46689">
    <property type="entry name" value="Homeodomain-like"/>
    <property type="match status" value="2"/>
</dbReference>
<dbReference type="Pfam" id="PF02311">
    <property type="entry name" value="AraC_binding"/>
    <property type="match status" value="1"/>
</dbReference>
<dbReference type="Gene3D" id="1.10.10.60">
    <property type="entry name" value="Homeodomain-like"/>
    <property type="match status" value="2"/>
</dbReference>
<proteinExistence type="predicted"/>
<dbReference type="RefSeq" id="WP_034747313.1">
    <property type="nucleotide sequence ID" value="NZ_JFYR01000001.1"/>
</dbReference>
<dbReference type="PANTHER" id="PTHR43280">
    <property type="entry name" value="ARAC-FAMILY TRANSCRIPTIONAL REGULATOR"/>
    <property type="match status" value="1"/>
</dbReference>
<reference evidence="5 6" key="1">
    <citation type="submission" date="2019-06" db="EMBL/GenBank/DDBJ databases">
        <title>Genome sequence of Janthinobacterium lividum UCD_MED1.</title>
        <authorList>
            <person name="De Leon M.E."/>
            <person name="Jospin G."/>
        </authorList>
    </citation>
    <scope>NUCLEOTIDE SEQUENCE [LARGE SCALE GENOMIC DNA]</scope>
    <source>
        <strain evidence="5 6">UCD_MED1</strain>
    </source>
</reference>
<keyword evidence="2" id="KW-0238">DNA-binding</keyword>